<dbReference type="STRING" id="561176.SAMN04488561_0498"/>
<evidence type="ECO:0000256" key="1">
    <source>
        <dbReference type="ARBA" id="ARBA00009981"/>
    </source>
</evidence>
<dbReference type="SUPFAM" id="SSF143120">
    <property type="entry name" value="YefM-like"/>
    <property type="match status" value="1"/>
</dbReference>
<evidence type="ECO:0000313" key="3">
    <source>
        <dbReference type="Proteomes" id="UP000181980"/>
    </source>
</evidence>
<dbReference type="NCBIfam" id="TIGR01552">
    <property type="entry name" value="phd_fam"/>
    <property type="match status" value="1"/>
</dbReference>
<gene>
    <name evidence="2" type="ORF">SAMN04488561_0498</name>
</gene>
<protein>
    <submittedName>
        <fullName evidence="2">Prevent-host-death family protein</fullName>
    </submittedName>
</protein>
<comment type="similarity">
    <text evidence="1">Belongs to the phD/YefM antitoxin family.</text>
</comment>
<dbReference type="EMBL" id="FNUC01000002">
    <property type="protein sequence ID" value="SED81580.1"/>
    <property type="molecule type" value="Genomic_DNA"/>
</dbReference>
<reference evidence="3" key="1">
    <citation type="submission" date="2016-10" db="EMBL/GenBank/DDBJ databases">
        <authorList>
            <person name="Varghese N."/>
            <person name="Submissions S."/>
        </authorList>
    </citation>
    <scope>NUCLEOTIDE SEQUENCE [LARGE SCALE GENOMIC DNA]</scope>
    <source>
        <strain evidence="3">DSM 45237</strain>
    </source>
</reference>
<dbReference type="InterPro" id="IPR036165">
    <property type="entry name" value="YefM-like_sf"/>
</dbReference>
<accession>A0A1H5DS88</accession>
<name>A0A1H5DS88_9ACTN</name>
<keyword evidence="3" id="KW-1185">Reference proteome</keyword>
<sequence length="89" mass="10220">MAEPTFREITQRELRNDSGGILRSVERGGSFVITRNGTPIGRLVPLRRRTFVPRDHVVAAFRTAATLDAERFRRDVDEAVDQDPLNRDW</sequence>
<dbReference type="AlphaFoldDB" id="A0A1H5DS88"/>
<dbReference type="OrthoDB" id="33091at2"/>
<organism evidence="2 3">
    <name type="scientific">Jiangella alba</name>
    <dbReference type="NCBI Taxonomy" id="561176"/>
    <lineage>
        <taxon>Bacteria</taxon>
        <taxon>Bacillati</taxon>
        <taxon>Actinomycetota</taxon>
        <taxon>Actinomycetes</taxon>
        <taxon>Jiangellales</taxon>
        <taxon>Jiangellaceae</taxon>
        <taxon>Jiangella</taxon>
    </lineage>
</organism>
<dbReference type="Proteomes" id="UP000181980">
    <property type="component" value="Unassembled WGS sequence"/>
</dbReference>
<evidence type="ECO:0000313" key="2">
    <source>
        <dbReference type="EMBL" id="SED81580.1"/>
    </source>
</evidence>
<dbReference type="RefSeq" id="WP_069114181.1">
    <property type="nucleotide sequence ID" value="NZ_FNUC01000002.1"/>
</dbReference>
<proteinExistence type="inferred from homology"/>